<reference evidence="2 3" key="1">
    <citation type="submission" date="2019-01" db="EMBL/GenBank/DDBJ databases">
        <title>Genome sequences of Streptomyces and Rhizobium isolates collected from root and soil.</title>
        <authorList>
            <person name="Chhettri S."/>
            <person name="Sevigny J.L."/>
            <person name="Sen A."/>
            <person name="Ennis N."/>
            <person name="Tisa L."/>
        </authorList>
    </citation>
    <scope>NUCLEOTIDE SEQUENCE [LARGE SCALE GENOMIC DNA]</scope>
    <source>
        <strain evidence="2 3">San01</strain>
    </source>
</reference>
<dbReference type="OrthoDB" id="4328046at2"/>
<name>A0A437P5P1_9ACTN</name>
<keyword evidence="3" id="KW-1185">Reference proteome</keyword>
<sequence length="67" mass="7996">MGGMDDKRQEPGKGREEQKRPSRPDQDPAHPESPHPSRSRRDEDPQHERRREENQLPDERDLRDEDT</sequence>
<evidence type="ECO:0000313" key="3">
    <source>
        <dbReference type="Proteomes" id="UP000283128"/>
    </source>
</evidence>
<comment type="caution">
    <text evidence="2">The sequence shown here is derived from an EMBL/GenBank/DDBJ whole genome shotgun (WGS) entry which is preliminary data.</text>
</comment>
<evidence type="ECO:0000256" key="1">
    <source>
        <dbReference type="SAM" id="MobiDB-lite"/>
    </source>
</evidence>
<gene>
    <name evidence="2" type="ORF">EOT10_33510</name>
</gene>
<feature type="region of interest" description="Disordered" evidence="1">
    <location>
        <begin position="1"/>
        <end position="67"/>
    </location>
</feature>
<organism evidence="2 3">
    <name type="scientific">Streptomyces antnestii</name>
    <dbReference type="NCBI Taxonomy" id="2494256"/>
    <lineage>
        <taxon>Bacteria</taxon>
        <taxon>Bacillati</taxon>
        <taxon>Actinomycetota</taxon>
        <taxon>Actinomycetes</taxon>
        <taxon>Kitasatosporales</taxon>
        <taxon>Streptomycetaceae</taxon>
        <taxon>Streptomyces</taxon>
    </lineage>
</organism>
<evidence type="ECO:0000313" key="2">
    <source>
        <dbReference type="EMBL" id="RVU17567.1"/>
    </source>
</evidence>
<dbReference type="AlphaFoldDB" id="A0A437P5P1"/>
<protein>
    <submittedName>
        <fullName evidence="2">Uncharacterized protein</fullName>
    </submittedName>
</protein>
<dbReference type="RefSeq" id="WP_127832149.1">
    <property type="nucleotide sequence ID" value="NZ_RZYA01000023.1"/>
</dbReference>
<accession>A0A437P5P1</accession>
<dbReference type="Proteomes" id="UP000283128">
    <property type="component" value="Unassembled WGS sequence"/>
</dbReference>
<proteinExistence type="predicted"/>
<dbReference type="EMBL" id="RZYA01000023">
    <property type="protein sequence ID" value="RVU17567.1"/>
    <property type="molecule type" value="Genomic_DNA"/>
</dbReference>